<evidence type="ECO:0000256" key="3">
    <source>
        <dbReference type="RuleBase" id="RU361153"/>
    </source>
</evidence>
<dbReference type="GO" id="GO:0004553">
    <property type="term" value="F:hydrolase activity, hydrolyzing O-glycosyl compounds"/>
    <property type="evidence" value="ECO:0007669"/>
    <property type="project" value="InterPro"/>
</dbReference>
<dbReference type="InterPro" id="IPR017853">
    <property type="entry name" value="GH"/>
</dbReference>
<organism evidence="5 6">
    <name type="scientific">Paenibacillus psychroresistens</name>
    <dbReference type="NCBI Taxonomy" id="1778678"/>
    <lineage>
        <taxon>Bacteria</taxon>
        <taxon>Bacillati</taxon>
        <taxon>Bacillota</taxon>
        <taxon>Bacilli</taxon>
        <taxon>Bacillales</taxon>
        <taxon>Paenibacillaceae</taxon>
        <taxon>Paenibacillus</taxon>
    </lineage>
</organism>
<feature type="domain" description="Glycoside hydrolase family 5" evidence="4">
    <location>
        <begin position="24"/>
        <end position="147"/>
    </location>
</feature>
<evidence type="ECO:0000256" key="1">
    <source>
        <dbReference type="ARBA" id="ARBA00022801"/>
    </source>
</evidence>
<dbReference type="SUPFAM" id="SSF51445">
    <property type="entry name" value="(Trans)glycosidases"/>
    <property type="match status" value="1"/>
</dbReference>
<dbReference type="InterPro" id="IPR001547">
    <property type="entry name" value="Glyco_hydro_5"/>
</dbReference>
<evidence type="ECO:0000313" key="5">
    <source>
        <dbReference type="EMBL" id="QGQ95181.1"/>
    </source>
</evidence>
<reference evidence="6" key="1">
    <citation type="submission" date="2018-11" db="EMBL/GenBank/DDBJ databases">
        <title>Complete genome sequence of Paenibacillus sp. ML311-T8.</title>
        <authorList>
            <person name="Nam Y.-D."/>
            <person name="Kang J."/>
            <person name="Chung W.-H."/>
            <person name="Park Y.S."/>
        </authorList>
    </citation>
    <scope>NUCLEOTIDE SEQUENCE [LARGE SCALE GENOMIC DNA]</scope>
    <source>
        <strain evidence="6">ML311-T8</strain>
    </source>
</reference>
<dbReference type="KEGG" id="ppsc:EHS13_09930"/>
<protein>
    <recommendedName>
        <fullName evidence="4">Glycoside hydrolase family 5 domain-containing protein</fullName>
    </recommendedName>
</protein>
<dbReference type="GO" id="GO:0000272">
    <property type="term" value="P:polysaccharide catabolic process"/>
    <property type="evidence" value="ECO:0007669"/>
    <property type="project" value="InterPro"/>
</dbReference>
<evidence type="ECO:0000256" key="2">
    <source>
        <dbReference type="ARBA" id="ARBA00023295"/>
    </source>
</evidence>
<accession>A0A6B8RFB7</accession>
<evidence type="ECO:0000259" key="4">
    <source>
        <dbReference type="Pfam" id="PF00150"/>
    </source>
</evidence>
<dbReference type="Pfam" id="PF00150">
    <property type="entry name" value="Cellulase"/>
    <property type="match status" value="1"/>
</dbReference>
<dbReference type="Gene3D" id="3.20.20.80">
    <property type="entry name" value="Glycosidases"/>
    <property type="match status" value="1"/>
</dbReference>
<name>A0A6B8RFB7_9BACL</name>
<proteinExistence type="inferred from homology"/>
<dbReference type="EMBL" id="CP034235">
    <property type="protein sequence ID" value="QGQ95181.1"/>
    <property type="molecule type" value="Genomic_DNA"/>
</dbReference>
<dbReference type="AlphaFoldDB" id="A0A6B8RFB7"/>
<gene>
    <name evidence="5" type="ORF">EHS13_09930</name>
</gene>
<comment type="similarity">
    <text evidence="3">Belongs to the glycosyl hydrolase 5 (cellulase A) family.</text>
</comment>
<keyword evidence="1 3" id="KW-0378">Hydrolase</keyword>
<dbReference type="Proteomes" id="UP000426246">
    <property type="component" value="Chromosome"/>
</dbReference>
<keyword evidence="6" id="KW-1185">Reference proteome</keyword>
<evidence type="ECO:0000313" key="6">
    <source>
        <dbReference type="Proteomes" id="UP000426246"/>
    </source>
</evidence>
<keyword evidence="2 3" id="KW-0326">Glycosidase</keyword>
<dbReference type="OrthoDB" id="9765195at2"/>
<sequence>MNSMIRFGVNYVPSKKWWYSWLDWNPESILEDLQAIRSLGMDHIRIHCLWPIFQPNPDYVSETALNRLYELLNIADECSMDVQITVLNGWLSGFSFYPAWKGDRNLFTNREMIKAEKFLFQQIANKVKDHPKFMGFDLGNEINVLTWKGDRFSMEEGDLWQTEMMSFCELVAPGKFHVNGVDQIHGFRIRAFLARL</sequence>